<evidence type="ECO:0000256" key="2">
    <source>
        <dbReference type="SAM" id="Phobius"/>
    </source>
</evidence>
<feature type="compositionally biased region" description="Basic and acidic residues" evidence="1">
    <location>
        <begin position="327"/>
        <end position="346"/>
    </location>
</feature>
<keyword evidence="2" id="KW-0812">Transmembrane</keyword>
<dbReference type="STRING" id="685588.A0A067SS10"/>
<dbReference type="PANTHER" id="PTHR15887">
    <property type="entry name" value="TRANSMEMBRANE PROTEIN 69"/>
    <property type="match status" value="1"/>
</dbReference>
<feature type="region of interest" description="Disordered" evidence="1">
    <location>
        <begin position="318"/>
        <end position="346"/>
    </location>
</feature>
<dbReference type="Pfam" id="PF11911">
    <property type="entry name" value="DUF3429"/>
    <property type="match status" value="1"/>
</dbReference>
<protein>
    <submittedName>
        <fullName evidence="3">Uncharacterized protein</fullName>
    </submittedName>
</protein>
<keyword evidence="2" id="KW-1133">Transmembrane helix</keyword>
<dbReference type="OrthoDB" id="194289at2759"/>
<dbReference type="HOGENOM" id="CLU_045137_1_0_1"/>
<dbReference type="Proteomes" id="UP000027222">
    <property type="component" value="Unassembled WGS sequence"/>
</dbReference>
<dbReference type="InterPro" id="IPR021836">
    <property type="entry name" value="DUF3429"/>
</dbReference>
<evidence type="ECO:0000313" key="4">
    <source>
        <dbReference type="Proteomes" id="UP000027222"/>
    </source>
</evidence>
<evidence type="ECO:0000256" key="1">
    <source>
        <dbReference type="SAM" id="MobiDB-lite"/>
    </source>
</evidence>
<organism evidence="3 4">
    <name type="scientific">Galerina marginata (strain CBS 339.88)</name>
    <dbReference type="NCBI Taxonomy" id="685588"/>
    <lineage>
        <taxon>Eukaryota</taxon>
        <taxon>Fungi</taxon>
        <taxon>Dikarya</taxon>
        <taxon>Basidiomycota</taxon>
        <taxon>Agaricomycotina</taxon>
        <taxon>Agaricomycetes</taxon>
        <taxon>Agaricomycetidae</taxon>
        <taxon>Agaricales</taxon>
        <taxon>Agaricineae</taxon>
        <taxon>Strophariaceae</taxon>
        <taxon>Galerina</taxon>
    </lineage>
</organism>
<dbReference type="PANTHER" id="PTHR15887:SF1">
    <property type="entry name" value="TRANSMEMBRANE PROTEIN 69"/>
    <property type="match status" value="1"/>
</dbReference>
<keyword evidence="4" id="KW-1185">Reference proteome</keyword>
<proteinExistence type="predicted"/>
<dbReference type="AlphaFoldDB" id="A0A067SS10"/>
<reference evidence="4" key="1">
    <citation type="journal article" date="2014" name="Proc. Natl. Acad. Sci. U.S.A.">
        <title>Extensive sampling of basidiomycete genomes demonstrates inadequacy of the white-rot/brown-rot paradigm for wood decay fungi.</title>
        <authorList>
            <person name="Riley R."/>
            <person name="Salamov A.A."/>
            <person name="Brown D.W."/>
            <person name="Nagy L.G."/>
            <person name="Floudas D."/>
            <person name="Held B.W."/>
            <person name="Levasseur A."/>
            <person name="Lombard V."/>
            <person name="Morin E."/>
            <person name="Otillar R."/>
            <person name="Lindquist E.A."/>
            <person name="Sun H."/>
            <person name="LaButti K.M."/>
            <person name="Schmutz J."/>
            <person name="Jabbour D."/>
            <person name="Luo H."/>
            <person name="Baker S.E."/>
            <person name="Pisabarro A.G."/>
            <person name="Walton J.D."/>
            <person name="Blanchette R.A."/>
            <person name="Henrissat B."/>
            <person name="Martin F."/>
            <person name="Cullen D."/>
            <person name="Hibbett D.S."/>
            <person name="Grigoriev I.V."/>
        </authorList>
    </citation>
    <scope>NUCLEOTIDE SEQUENCE [LARGE SCALE GENOMIC DNA]</scope>
    <source>
        <strain evidence="4">CBS 339.88</strain>
    </source>
</reference>
<evidence type="ECO:0000313" key="3">
    <source>
        <dbReference type="EMBL" id="KDR73676.1"/>
    </source>
</evidence>
<keyword evidence="2" id="KW-0472">Membrane</keyword>
<dbReference type="EMBL" id="KL142385">
    <property type="protein sequence ID" value="KDR73676.1"/>
    <property type="molecule type" value="Genomic_DNA"/>
</dbReference>
<sequence length="346" mass="37192">MNALCRPILRSIAIRNVPRLHIRPPPIARRPAFLGLTSTAIHARFVASSVTTRPGSQTLEHAATNVKEELGNSASDLAKAISGANVTTDAVTDSGAQSFLGITSKVAHDVPEPIFALGLVGGVPYILASGTTVWLARQAGLAAAGVSIDIDPGVALTILDQALNFQVTYGAVLLSFLGALHWGMEFAGYGGHKGYPRLVLGTAPMVVAWFTLGMSPVEALIVQWVGFTGLWYADAKTTMAGWAPKWYSQYRFYLSILVGTCIIGSLAGTSYWGPVAGHGLISHDMEELREERKRVMAPQHGIIPGPIEAVPAGLESDHFTRIHKRETKKEENGEEKQEEKQEDTSQ</sequence>
<feature type="transmembrane region" description="Helical" evidence="2">
    <location>
        <begin position="207"/>
        <end position="232"/>
    </location>
</feature>
<gene>
    <name evidence="3" type="ORF">GALMADRAFT_71965</name>
</gene>
<feature type="transmembrane region" description="Helical" evidence="2">
    <location>
        <begin position="252"/>
        <end position="273"/>
    </location>
</feature>
<name>A0A067SS10_GALM3</name>
<feature type="transmembrane region" description="Helical" evidence="2">
    <location>
        <begin position="167"/>
        <end position="187"/>
    </location>
</feature>
<accession>A0A067SS10</accession>